<name>A0A175YRD5_DAUCS</name>
<evidence type="ECO:0000313" key="2">
    <source>
        <dbReference type="EMBL" id="WOH13628.1"/>
    </source>
</evidence>
<dbReference type="EMBL" id="LNRQ01000008">
    <property type="protein sequence ID" value="KZM86053.1"/>
    <property type="molecule type" value="Genomic_DNA"/>
</dbReference>
<protein>
    <submittedName>
        <fullName evidence="1">Uncharacterized protein</fullName>
    </submittedName>
</protein>
<proteinExistence type="predicted"/>
<evidence type="ECO:0000313" key="3">
    <source>
        <dbReference type="Proteomes" id="UP000077755"/>
    </source>
</evidence>
<gene>
    <name evidence="1" type="ORF">DCAR_026525</name>
    <name evidence="2" type="ORF">DCAR_0833138</name>
</gene>
<organism evidence="1">
    <name type="scientific">Daucus carota subsp. sativus</name>
    <name type="common">Carrot</name>
    <dbReference type="NCBI Taxonomy" id="79200"/>
    <lineage>
        <taxon>Eukaryota</taxon>
        <taxon>Viridiplantae</taxon>
        <taxon>Streptophyta</taxon>
        <taxon>Embryophyta</taxon>
        <taxon>Tracheophyta</taxon>
        <taxon>Spermatophyta</taxon>
        <taxon>Magnoliopsida</taxon>
        <taxon>eudicotyledons</taxon>
        <taxon>Gunneridae</taxon>
        <taxon>Pentapetalae</taxon>
        <taxon>asterids</taxon>
        <taxon>campanulids</taxon>
        <taxon>Apiales</taxon>
        <taxon>Apiaceae</taxon>
        <taxon>Apioideae</taxon>
        <taxon>Scandiceae</taxon>
        <taxon>Daucinae</taxon>
        <taxon>Daucus</taxon>
        <taxon>Daucus sect. Daucus</taxon>
    </lineage>
</organism>
<evidence type="ECO:0000313" key="1">
    <source>
        <dbReference type="EMBL" id="KZM86053.1"/>
    </source>
</evidence>
<dbReference type="AlphaFoldDB" id="A0A175YRD5"/>
<reference evidence="2" key="2">
    <citation type="submission" date="2022-03" db="EMBL/GenBank/DDBJ databases">
        <title>Draft title - Genomic analysis of global carrot germplasm unveils the trajectory of domestication and the origin of high carotenoid orange carrot.</title>
        <authorList>
            <person name="Iorizzo M."/>
            <person name="Ellison S."/>
            <person name="Senalik D."/>
            <person name="Macko-Podgorni A."/>
            <person name="Grzebelus D."/>
            <person name="Bostan H."/>
            <person name="Rolling W."/>
            <person name="Curaba J."/>
            <person name="Simon P."/>
        </authorList>
    </citation>
    <scope>NUCLEOTIDE SEQUENCE</scope>
    <source>
        <tissue evidence="2">Leaf</tissue>
    </source>
</reference>
<dbReference type="Gramene" id="KZM86053">
    <property type="protein sequence ID" value="KZM86053"/>
    <property type="gene ID" value="DCAR_026525"/>
</dbReference>
<keyword evidence="3" id="KW-1185">Reference proteome</keyword>
<accession>A0A175YRD5</accession>
<dbReference type="EMBL" id="CP093350">
    <property type="protein sequence ID" value="WOH13628.1"/>
    <property type="molecule type" value="Genomic_DNA"/>
</dbReference>
<reference evidence="1" key="1">
    <citation type="journal article" date="2016" name="Nat. Genet.">
        <title>A high-quality carrot genome assembly provides new insights into carotenoid accumulation and asterid genome evolution.</title>
        <authorList>
            <person name="Iorizzo M."/>
            <person name="Ellison S."/>
            <person name="Senalik D."/>
            <person name="Zeng P."/>
            <person name="Satapoomin P."/>
            <person name="Huang J."/>
            <person name="Bowman M."/>
            <person name="Iovene M."/>
            <person name="Sanseverino W."/>
            <person name="Cavagnaro P."/>
            <person name="Yildiz M."/>
            <person name="Macko-Podgorni A."/>
            <person name="Moranska E."/>
            <person name="Grzebelus E."/>
            <person name="Grzebelus D."/>
            <person name="Ashrafi H."/>
            <person name="Zheng Z."/>
            <person name="Cheng S."/>
            <person name="Spooner D."/>
            <person name="Van Deynze A."/>
            <person name="Simon P."/>
        </authorList>
    </citation>
    <scope>NUCLEOTIDE SEQUENCE [LARGE SCALE GENOMIC DNA]</scope>
    <source>
        <tissue evidence="1">Leaf</tissue>
    </source>
</reference>
<sequence>MASTSNLLSSYPIRAAKFSGTGATLLFSTPPSRNSEGSFYSATVPEAFRIKSLVAAGDC</sequence>
<dbReference type="Proteomes" id="UP000077755">
    <property type="component" value="Chromosome 8"/>
</dbReference>